<sequence>MADPGRRTGLAWTRVLKSSQILLDTLKGDDAVRASWVDLVAASQDRSSNKREYRPIAEVLHDQLRLRGRTADGVFRDLASIVAYGATSLEITGEVVSEPIPDRLANAGHLVAQRPEEESIVVWMGYRGRIAHDLHAGSVAFFDAHWAVPNADPTRTSFPFKCELWEIVKYGFAFRVGNQALNEPGVDSVVRIDLGQTTAAGAFARAKKIVDTLLNVAIHRSGGIRPQLVEYHVLRSGVPAGSGHYALNSATGFPDDNYGAGITMRAIGRHVPRIAEALSRADLPVFLSAAVEVQVASEHPFSRDMALRTPSEADISSVVPLTDRVVQHVAAYAGMKPGDLFEALGQKWAHARWLTDVQRAVQMCLLGSGWAQPQELLHELTVEWFSERPASPWILWVEDRAEDLLSLCRLEHERRWIERMLVSVSTHEMYASLEREYATEGQILEARRTRVRNALVHGNPACFASIESVREYAEFASRSSLNIALESYVDGTSVAEALLEIPDDYKALKSGLDASSYWRERVAREGWPPSEL</sequence>
<name>A0A542E0F0_9MICO</name>
<protein>
    <recommendedName>
        <fullName evidence="3">Apea-like HEPN domain-containing protein</fullName>
    </recommendedName>
</protein>
<evidence type="ECO:0000313" key="2">
    <source>
        <dbReference type="Proteomes" id="UP000317893"/>
    </source>
</evidence>
<evidence type="ECO:0000313" key="1">
    <source>
        <dbReference type="EMBL" id="TQJ08822.1"/>
    </source>
</evidence>
<dbReference type="Proteomes" id="UP000317893">
    <property type="component" value="Unassembled WGS sequence"/>
</dbReference>
<keyword evidence="2" id="KW-1185">Reference proteome</keyword>
<comment type="caution">
    <text evidence="1">The sequence shown here is derived from an EMBL/GenBank/DDBJ whole genome shotgun (WGS) entry which is preliminary data.</text>
</comment>
<proteinExistence type="predicted"/>
<accession>A0A542E0F0</accession>
<organism evidence="1 2">
    <name type="scientific">Lapillicoccus jejuensis</name>
    <dbReference type="NCBI Taxonomy" id="402171"/>
    <lineage>
        <taxon>Bacteria</taxon>
        <taxon>Bacillati</taxon>
        <taxon>Actinomycetota</taxon>
        <taxon>Actinomycetes</taxon>
        <taxon>Micrococcales</taxon>
        <taxon>Intrasporangiaceae</taxon>
        <taxon>Lapillicoccus</taxon>
    </lineage>
</organism>
<gene>
    <name evidence="1" type="ORF">FB458_1919</name>
</gene>
<reference evidence="1 2" key="1">
    <citation type="submission" date="2019-06" db="EMBL/GenBank/DDBJ databases">
        <title>Sequencing the genomes of 1000 actinobacteria strains.</title>
        <authorList>
            <person name="Klenk H.-P."/>
        </authorList>
    </citation>
    <scope>NUCLEOTIDE SEQUENCE [LARGE SCALE GENOMIC DNA]</scope>
    <source>
        <strain evidence="1 2">DSM 18607</strain>
    </source>
</reference>
<dbReference type="EMBL" id="VFMN01000001">
    <property type="protein sequence ID" value="TQJ08822.1"/>
    <property type="molecule type" value="Genomic_DNA"/>
</dbReference>
<dbReference type="AlphaFoldDB" id="A0A542E0F0"/>
<evidence type="ECO:0008006" key="3">
    <source>
        <dbReference type="Google" id="ProtNLM"/>
    </source>
</evidence>